<feature type="transmembrane region" description="Helical" evidence="8">
    <location>
        <begin position="201"/>
        <end position="222"/>
    </location>
</feature>
<evidence type="ECO:0000256" key="8">
    <source>
        <dbReference type="SAM" id="Phobius"/>
    </source>
</evidence>
<feature type="transmembrane region" description="Helical" evidence="8">
    <location>
        <begin position="309"/>
        <end position="342"/>
    </location>
</feature>
<feature type="transmembrane region" description="Helical" evidence="8">
    <location>
        <begin position="354"/>
        <end position="377"/>
    </location>
</feature>
<keyword evidence="6 8" id="KW-1133">Transmembrane helix</keyword>
<evidence type="ECO:0000256" key="4">
    <source>
        <dbReference type="ARBA" id="ARBA00022692"/>
    </source>
</evidence>
<evidence type="ECO:0000256" key="6">
    <source>
        <dbReference type="ARBA" id="ARBA00022989"/>
    </source>
</evidence>
<gene>
    <name evidence="9" type="primary">gltT_1</name>
    <name evidence="9" type="ORF">CLOSAC_30520</name>
</gene>
<dbReference type="PRINTS" id="PR00173">
    <property type="entry name" value="EDTRNSPORT"/>
</dbReference>
<proteinExistence type="predicted"/>
<comment type="caution">
    <text evidence="9">The sequence shown here is derived from an EMBL/GenBank/DDBJ whole genome shotgun (WGS) entry which is preliminary data.</text>
</comment>
<dbReference type="PROSITE" id="PS00713">
    <property type="entry name" value="NA_DICARBOXYL_SYMP_1"/>
    <property type="match status" value="1"/>
</dbReference>
<dbReference type="FunFam" id="1.10.3860.10:FF:000001">
    <property type="entry name" value="C4-dicarboxylate transport protein"/>
    <property type="match status" value="1"/>
</dbReference>
<dbReference type="PROSITE" id="PS00714">
    <property type="entry name" value="NA_DICARBOXYL_SYMP_2"/>
    <property type="match status" value="1"/>
</dbReference>
<feature type="transmembrane region" description="Helical" evidence="8">
    <location>
        <begin position="7"/>
        <end position="27"/>
    </location>
</feature>
<dbReference type="InterPro" id="IPR018107">
    <property type="entry name" value="Na-dicarboxylate_symporter_CS"/>
</dbReference>
<name>A0A1S8N2A1_CLOSA</name>
<dbReference type="GO" id="GO:0005886">
    <property type="term" value="C:plasma membrane"/>
    <property type="evidence" value="ECO:0007669"/>
    <property type="project" value="UniProtKB-SubCell"/>
</dbReference>
<dbReference type="PANTHER" id="PTHR42865">
    <property type="entry name" value="PROTON/GLUTAMATE-ASPARTATE SYMPORTER"/>
    <property type="match status" value="1"/>
</dbReference>
<reference evidence="9 10" key="1">
    <citation type="submission" date="2016-05" db="EMBL/GenBank/DDBJ databases">
        <title>Microbial solvent formation.</title>
        <authorList>
            <person name="Poehlein A."/>
            <person name="Montoya Solano J.D."/>
            <person name="Flitsch S."/>
            <person name="Krabben P."/>
            <person name="Duerre P."/>
            <person name="Daniel R."/>
        </authorList>
    </citation>
    <scope>NUCLEOTIDE SEQUENCE [LARGE SCALE GENOMIC DNA]</scope>
    <source>
        <strain evidence="9 10">L1-8</strain>
    </source>
</reference>
<keyword evidence="3" id="KW-1003">Cell membrane</keyword>
<dbReference type="Proteomes" id="UP000191154">
    <property type="component" value="Unassembled WGS sequence"/>
</dbReference>
<feature type="transmembrane region" description="Helical" evidence="8">
    <location>
        <begin position="47"/>
        <end position="67"/>
    </location>
</feature>
<dbReference type="Pfam" id="PF00375">
    <property type="entry name" value="SDF"/>
    <property type="match status" value="1"/>
</dbReference>
<accession>A0A1S8N2A1</accession>
<dbReference type="InterPro" id="IPR036458">
    <property type="entry name" value="Na:dicarbo_symporter_sf"/>
</dbReference>
<evidence type="ECO:0000256" key="2">
    <source>
        <dbReference type="ARBA" id="ARBA00022448"/>
    </source>
</evidence>
<organism evidence="9 10">
    <name type="scientific">Clostridium saccharobutylicum</name>
    <dbReference type="NCBI Taxonomy" id="169679"/>
    <lineage>
        <taxon>Bacteria</taxon>
        <taxon>Bacillati</taxon>
        <taxon>Bacillota</taxon>
        <taxon>Clostridia</taxon>
        <taxon>Eubacteriales</taxon>
        <taxon>Clostridiaceae</taxon>
        <taxon>Clostridium</taxon>
    </lineage>
</organism>
<keyword evidence="7 8" id="KW-0472">Membrane</keyword>
<evidence type="ECO:0000256" key="7">
    <source>
        <dbReference type="ARBA" id="ARBA00023136"/>
    </source>
</evidence>
<dbReference type="GO" id="GO:0015293">
    <property type="term" value="F:symporter activity"/>
    <property type="evidence" value="ECO:0007669"/>
    <property type="project" value="UniProtKB-KW"/>
</dbReference>
<keyword evidence="5" id="KW-0769">Symport</keyword>
<keyword evidence="4 8" id="KW-0812">Transmembrane</keyword>
<evidence type="ECO:0000256" key="1">
    <source>
        <dbReference type="ARBA" id="ARBA00004651"/>
    </source>
</evidence>
<dbReference type="SUPFAM" id="SSF118215">
    <property type="entry name" value="Proton glutamate symport protein"/>
    <property type="match status" value="1"/>
</dbReference>
<dbReference type="EMBL" id="LZYZ01000006">
    <property type="protein sequence ID" value="OOM10431.1"/>
    <property type="molecule type" value="Genomic_DNA"/>
</dbReference>
<dbReference type="STRING" id="169679.CSACC_21660"/>
<feature type="transmembrane region" description="Helical" evidence="8">
    <location>
        <begin position="234"/>
        <end position="256"/>
    </location>
</feature>
<comment type="subcellular location">
    <subcellularLocation>
        <location evidence="1">Cell membrane</location>
        <topology evidence="1">Multi-pass membrane protein</topology>
    </subcellularLocation>
</comment>
<feature type="transmembrane region" description="Helical" evidence="8">
    <location>
        <begin position="153"/>
        <end position="171"/>
    </location>
</feature>
<dbReference type="PANTHER" id="PTHR42865:SF7">
    <property type="entry name" value="PROTON_GLUTAMATE-ASPARTATE SYMPORTER"/>
    <property type="match status" value="1"/>
</dbReference>
<evidence type="ECO:0000313" key="10">
    <source>
        <dbReference type="Proteomes" id="UP000191154"/>
    </source>
</evidence>
<evidence type="ECO:0000313" key="9">
    <source>
        <dbReference type="EMBL" id="OOM10431.1"/>
    </source>
</evidence>
<dbReference type="AlphaFoldDB" id="A0A1S8N2A1"/>
<evidence type="ECO:0000256" key="5">
    <source>
        <dbReference type="ARBA" id="ARBA00022847"/>
    </source>
</evidence>
<protein>
    <submittedName>
        <fullName evidence="9">Proton/sodium-glutamate symport protein</fullName>
    </submittedName>
</protein>
<keyword evidence="2" id="KW-0813">Transport</keyword>
<dbReference type="InterPro" id="IPR001991">
    <property type="entry name" value="Na-dicarboxylate_symporter"/>
</dbReference>
<dbReference type="RefSeq" id="WP_077866139.1">
    <property type="nucleotide sequence ID" value="NZ_LZYZ01000006.1"/>
</dbReference>
<feature type="transmembrane region" description="Helical" evidence="8">
    <location>
        <begin position="79"/>
        <end position="101"/>
    </location>
</feature>
<sequence>MKKIKLSLALQILVGLILGIIVGGLFYGNPAVEWYLKPIGDIFIRLIKMIVVPIVFSSLVVGIAGTGDIKQVGRLGGKTLLYFEVVTTIAIVIGLLIANVVHPGTGINMQSLTTSSIDSYVNTAETVSHHSFADTFINIVPTNIFESLAKGDMLSVIFFSVMFGLGIAAIGEKGKPVIKIAQGTADAMFWVTNQIMKTAPFGVFALIGVTVSKFGLSSLIPLGKLVITTYGSMIIFILVVLGLIAKLVGTSIFSIIKVLKNELILAYSTASSETVLPKIMEKMEKFGCPKAIATFVVPTGYSFNLDGSTLYQAIAALFIAQLYGINLSISAQINLVIVLMLTSKGIAGVPGVSFVVLLATLGSVGIPVEGLAFIAGIDRILDMARTAVNVLGNSLAVVVISKWEGKYNSIKAKEYLESIEKAA</sequence>
<evidence type="ECO:0000256" key="3">
    <source>
        <dbReference type="ARBA" id="ARBA00022475"/>
    </source>
</evidence>
<dbReference type="Gene3D" id="1.10.3860.10">
    <property type="entry name" value="Sodium:dicarboxylate symporter"/>
    <property type="match status" value="1"/>
</dbReference>
<dbReference type="GO" id="GO:0006835">
    <property type="term" value="P:dicarboxylic acid transport"/>
    <property type="evidence" value="ECO:0007669"/>
    <property type="project" value="TreeGrafter"/>
</dbReference>